<gene>
    <name evidence="1" type="ORF">DespoDRAFT_02106</name>
</gene>
<reference evidence="1 2" key="1">
    <citation type="submission" date="2011-09" db="EMBL/GenBank/DDBJ databases">
        <authorList>
            <consortium name="US DOE Joint Genome Institute (JGI-PGF)"/>
            <person name="Lucas S."/>
            <person name="Han J."/>
            <person name="Lapidus A."/>
            <person name="Cheng J.-F."/>
            <person name="Goodwin L."/>
            <person name="Pitluck S."/>
            <person name="Peters L."/>
            <person name="Land M.L."/>
            <person name="Hauser L."/>
            <person name="Orellana R."/>
            <person name="Lovley D."/>
            <person name="Woyke T.J."/>
        </authorList>
    </citation>
    <scope>NUCLEOTIDE SEQUENCE [LARGE SCALE GENOMIC DNA]</scope>
    <source>
        <strain evidence="1 2">2ac9</strain>
    </source>
</reference>
<dbReference type="EMBL" id="CM001488">
    <property type="protein sequence ID" value="EIM63995.1"/>
    <property type="molecule type" value="Genomic_DNA"/>
</dbReference>
<sequence>MNRVSINGLLKPTTSEVEITDQYLGHFLKVSYIQEISGNPIYSKDRVDVEENGAFRFFLPKEDLLSGQNVTIEVFAPDGDLQLKQIYSFGYLYSANISENAPDKTKPFEIKVNPKVIEIIYEEGPILNIPRKISGKLVDISGERRASGVQVVIVASSDPAAAPDSDSCRPIFSAQTNKDGFFFGRIDNKDYEHAYGLIAGLSEEPIRINLENKKIPKDILLMTDLSPLPANASSAASTVPALPDASELVGNSSFSQDIGGKCVDFTIPNRTLEEFSFYHTVRTTEPEIRGLTITPLESKRLKAELLTLSDDLFAIFGRINSSMNTLSLVAYSVDEDSDATTQPSIENVANVRAYNMSTATVSADPVYQLKLDTLAGKLKFSTQQLKYNFSVILKLLAEQARRKAKLQQLHYELAAAYCGKQGAPQTKTYCESLIAQDSLNRATVESLLGHIEQYIDQPSENLFQNASLPKQLAAYVQNIKKLVQQPYVDISSISVVQNRTEKLIEAVDKQTVESQDQEELLGYLRRLVSELAQAGEGGLYNFEPCPIRETQTMGIMCLQQQFEDTRDTLRNKSVLSLGEILTIRANYDTYITSITAFLHLLEKFHAFYNAGSNFLISLEDDYFVKNYDAIRASLNALKRQIYAAINKIEAIERAYISDHPGRKELTVENSVDWDETPTIYENTTIAHGHILHFKQQWKADGYSLGDLLYSLPLAPCQEKQIAIVDWDREERAVRTENQTVAESLSADLSRNRDISEIINSSLTEEIHAVSTNKTSSTSGGGGLGFGGSIGGFSLGLGGGVSHSGASSRSTADQNSARNLSGSTLNRLQDNISQSASSLRTQRSTVIQTVGQNETVSVQTEVVKNNNHCHAITIEYFEVLRHYAIEQNLVDVQECLFVPLPMSLFDHAKILRWRNTLRRTVYGTKLRRGFDAIERITNNYADSDFPTGSYADEVIQYFSGNFSISFELKRPPIDEIDNQTVETMIVETIDLNKWHPWFTGILKFTYTKERPLTEAEKDAIFEADYVPNIVRDFIDTIHIYGVAEDGFEKRLDLDFTLLSNYRRGIPLQVNIATREPQTITRRQIKYLRFRANTFVHPSSKIILRATYLHYQTKHLNEAIIQNGNVNNDIINSIEIPENFPPVLKIKTDAALMYTPLSDKELREPRKEDREAASALVSFLNENLEMSHKAIWSSMDSSRLFGLLDGYIAPNAGGKSVASVVENKVVGIVGNNLVLKVVPGERLDPVFRKVDDLLAFYQPTTKPDPFRVSVPTKGVYAESVMGKCNSCEEIDETRHWRFDEAPCGTQATPIEAVSTASRQSDVGNLQVKNLPSSIINMQNGPAAPDPTGLAAAFNLLGKSDVFKDMTGLAGTQANALGALQTTSKSVTDLASIAADLQKQAAMKKDIGKTLKIIDELESEGKMSSEDAKAARNKAVGTLIGTPFDANEQEIQDKNKVDTEALKEMKSDPTGSSQVKMKEHKTDGSSIEYDYSYTPGSPYMLASYESDLSPILLTEIVRPTDEEGLRQAFVANLYSVVGLEAGIPAHRKRWNEILGSINGQWDLDRPFGCAKYNDEDPPKCTQWQGISTCGVVAEGIWRRMRVDLDSLYIPYIPGTAIKRAIDFAKRDDIGAWVTPGEGRRPKKGDYVHILGGEHVLTCIGWGEDDMLISIDGGQVGVKGLQAIKERSRKWIENGAEVKLEGRKLDGWIDILKLRYIGDTCFVPSGSEAVNVVNV</sequence>
<name>I5B3D2_9BACT</name>
<proteinExistence type="predicted"/>
<dbReference type="RefSeq" id="WP_004073380.1">
    <property type="nucleotide sequence ID" value="NZ_CM001488.1"/>
</dbReference>
<accession>I5B3D2</accession>
<dbReference type="Proteomes" id="UP000005778">
    <property type="component" value="Chromosome"/>
</dbReference>
<keyword evidence="2" id="KW-1185">Reference proteome</keyword>
<dbReference type="OrthoDB" id="4312432at2"/>
<dbReference type="HOGENOM" id="CLU_242525_0_0_7"/>
<organism evidence="1 2">
    <name type="scientific">Desulfobacter postgatei 2ac9</name>
    <dbReference type="NCBI Taxonomy" id="879212"/>
    <lineage>
        <taxon>Bacteria</taxon>
        <taxon>Pseudomonadati</taxon>
        <taxon>Thermodesulfobacteriota</taxon>
        <taxon>Desulfobacteria</taxon>
        <taxon>Desulfobacterales</taxon>
        <taxon>Desulfobacteraceae</taxon>
        <taxon>Desulfobacter</taxon>
    </lineage>
</organism>
<dbReference type="STRING" id="879212.DespoDRAFT_02106"/>
<dbReference type="eggNOG" id="COG1073">
    <property type="taxonomic scope" value="Bacteria"/>
</dbReference>
<evidence type="ECO:0000313" key="2">
    <source>
        <dbReference type="Proteomes" id="UP000005778"/>
    </source>
</evidence>
<protein>
    <submittedName>
        <fullName evidence="1">Uncharacterized protein</fullName>
    </submittedName>
</protein>
<reference evidence="1 2" key="2">
    <citation type="submission" date="2012-02" db="EMBL/GenBank/DDBJ databases">
        <title>Improved High-Quality Draft sequence of Desulfobacter postgatei 2ac9.</title>
        <authorList>
            <consortium name="US DOE Joint Genome Institute"/>
            <person name="Lucas S."/>
            <person name="Han J."/>
            <person name="Lapidus A."/>
            <person name="Cheng J.-F."/>
            <person name="Goodwin L."/>
            <person name="Pitluck S."/>
            <person name="Peters L."/>
            <person name="Ovchinnikova G."/>
            <person name="Held B."/>
            <person name="Detter J.C."/>
            <person name="Han C."/>
            <person name="Tapia R."/>
            <person name="Land M."/>
            <person name="Hauser L."/>
            <person name="Kyrpides N."/>
            <person name="Ivanova N."/>
            <person name="Pagani I."/>
            <person name="Orellana R."/>
            <person name="Lovley D."/>
            <person name="Woyke T."/>
        </authorList>
    </citation>
    <scope>NUCLEOTIDE SEQUENCE [LARGE SCALE GENOMIC DNA]</scope>
    <source>
        <strain evidence="1 2">2ac9</strain>
    </source>
</reference>
<evidence type="ECO:0000313" key="1">
    <source>
        <dbReference type="EMBL" id="EIM63995.1"/>
    </source>
</evidence>